<sequence length="557" mass="58534">MTTVDELREAEPTVFTRAAQRWQDLAKSMTTRAEEATRALGALAQWRGAAAEQAKQQISGQRTRLGDLARGLTGIPPVLRDAGERLTRAQEILRTALHTAHLHRLRVSSDGYVADDAVVVATPSQAGHPNRAQLCAELTTTLRDALRQAATVDAEAAAAIRRITQEATGMAPGGIQVCTPASATVPAAGTSPAEVKKWWDGLSIADRESLLATDGARIGALDGIPAVVRDRANRVVLAGLRASLGEERTRLEAKAYRTPDDEKRLDELRGKLKGLDAIAQRLAAPPSERQQQPFLLRVSADGQGRAVVAMGDPDRSANVATLVPGTKSGLAEGGSYLNHADAMAYAAARAGSPSTSVISWVGYDAPQSIVPGAAQDSYADNARADLARFQDGLRVTHEGAPSHNTVVGHSYGSTVVGHTARDMGIKADELVFIGSPGVGVERADQLNMPPDRVHASVAQHDIIKGTNIPIPAAGLPPSAPDPMVPGPGQPGPRLEIDPHGPDPASPGFGGKVFTSDPGTRGPALLGGLSEKAHSEYWEERSSSLRNMGRIIAGKPTD</sequence>
<evidence type="ECO:0000259" key="2">
    <source>
        <dbReference type="Pfam" id="PF06259"/>
    </source>
</evidence>
<dbReference type="RefSeq" id="WP_185008476.1">
    <property type="nucleotide sequence ID" value="NZ_BAAAUI010000014.1"/>
</dbReference>
<keyword evidence="4" id="KW-1185">Reference proteome</keyword>
<dbReference type="AlphaFoldDB" id="A0A7W7CIR5"/>
<feature type="compositionally biased region" description="Pro residues" evidence="1">
    <location>
        <begin position="477"/>
        <end position="490"/>
    </location>
</feature>
<evidence type="ECO:0000256" key="1">
    <source>
        <dbReference type="SAM" id="MobiDB-lite"/>
    </source>
</evidence>
<name>A0A7W7CIR5_9PSEU</name>
<dbReference type="InterPro" id="IPR029058">
    <property type="entry name" value="AB_hydrolase_fold"/>
</dbReference>
<feature type="region of interest" description="Disordered" evidence="1">
    <location>
        <begin position="476"/>
        <end position="527"/>
    </location>
</feature>
<dbReference type="SUPFAM" id="SSF53474">
    <property type="entry name" value="alpha/beta-Hydrolases"/>
    <property type="match status" value="1"/>
</dbReference>
<protein>
    <submittedName>
        <fullName evidence="3">Pimeloyl-ACP methyl ester carboxylesterase</fullName>
    </submittedName>
</protein>
<comment type="caution">
    <text evidence="3">The sequence shown here is derived from an EMBL/GenBank/DDBJ whole genome shotgun (WGS) entry which is preliminary data.</text>
</comment>
<feature type="domain" description="DUF1023" evidence="2">
    <location>
        <begin position="302"/>
        <end position="465"/>
    </location>
</feature>
<organism evidence="3 4">
    <name type="scientific">Crossiella cryophila</name>
    <dbReference type="NCBI Taxonomy" id="43355"/>
    <lineage>
        <taxon>Bacteria</taxon>
        <taxon>Bacillati</taxon>
        <taxon>Actinomycetota</taxon>
        <taxon>Actinomycetes</taxon>
        <taxon>Pseudonocardiales</taxon>
        <taxon>Pseudonocardiaceae</taxon>
        <taxon>Crossiella</taxon>
    </lineage>
</organism>
<accession>A0A7W7CIR5</accession>
<gene>
    <name evidence="3" type="ORF">HNR67_007825</name>
</gene>
<reference evidence="3 4" key="1">
    <citation type="submission" date="2020-08" db="EMBL/GenBank/DDBJ databases">
        <title>Sequencing the genomes of 1000 actinobacteria strains.</title>
        <authorList>
            <person name="Klenk H.-P."/>
        </authorList>
    </citation>
    <scope>NUCLEOTIDE SEQUENCE [LARGE SCALE GENOMIC DNA]</scope>
    <source>
        <strain evidence="3 4">DSM 44230</strain>
    </source>
</reference>
<dbReference type="Pfam" id="PF06259">
    <property type="entry name" value="Abhydrolase_8"/>
    <property type="match status" value="1"/>
</dbReference>
<dbReference type="EMBL" id="JACHMH010000001">
    <property type="protein sequence ID" value="MBB4681707.1"/>
    <property type="molecule type" value="Genomic_DNA"/>
</dbReference>
<evidence type="ECO:0000313" key="3">
    <source>
        <dbReference type="EMBL" id="MBB4681707.1"/>
    </source>
</evidence>
<dbReference type="Proteomes" id="UP000533598">
    <property type="component" value="Unassembled WGS sequence"/>
</dbReference>
<evidence type="ECO:0000313" key="4">
    <source>
        <dbReference type="Proteomes" id="UP000533598"/>
    </source>
</evidence>
<dbReference type="InterPro" id="IPR010427">
    <property type="entry name" value="DUF1023"/>
</dbReference>
<proteinExistence type="predicted"/>